<dbReference type="PANTHER" id="PTHR33050:SF7">
    <property type="entry name" value="RIBONUCLEASE H"/>
    <property type="match status" value="1"/>
</dbReference>
<dbReference type="Proteomes" id="UP000053236">
    <property type="component" value="Unassembled WGS sequence"/>
</dbReference>
<evidence type="ECO:0000313" key="1">
    <source>
        <dbReference type="EMBL" id="ETK71840.1"/>
    </source>
</evidence>
<dbReference type="InterPro" id="IPR052055">
    <property type="entry name" value="Hepadnavirus_pol/RT"/>
</dbReference>
<dbReference type="EMBL" id="KI689724">
    <property type="protein sequence ID" value="ETK71840.1"/>
    <property type="molecule type" value="Genomic_DNA"/>
</dbReference>
<dbReference type="InterPro" id="IPR043502">
    <property type="entry name" value="DNA/RNA_pol_sf"/>
</dbReference>
<organism evidence="1">
    <name type="scientific">Phytophthora nicotianae</name>
    <name type="common">Potato buckeye rot agent</name>
    <name type="synonym">Phytophthora parasitica</name>
    <dbReference type="NCBI Taxonomy" id="4792"/>
    <lineage>
        <taxon>Eukaryota</taxon>
        <taxon>Sar</taxon>
        <taxon>Stramenopiles</taxon>
        <taxon>Oomycota</taxon>
        <taxon>Peronosporomycetes</taxon>
        <taxon>Peronosporales</taxon>
        <taxon>Peronosporaceae</taxon>
        <taxon>Phytophthora</taxon>
    </lineage>
</organism>
<accession>W2FP40</accession>
<dbReference type="AlphaFoldDB" id="W2FP40"/>
<dbReference type="VEuPathDB" id="FungiDB:PPTG_06304"/>
<gene>
    <name evidence="1" type="ORF">L915_20978</name>
</gene>
<name>W2FP40_PHYNI</name>
<reference evidence="1" key="1">
    <citation type="submission" date="2013-11" db="EMBL/GenBank/DDBJ databases">
        <title>The Genome Sequence of Phytophthora parasitica CJ02B3.</title>
        <authorList>
            <consortium name="The Broad Institute Genomics Platform"/>
            <person name="Russ C."/>
            <person name="Tyler B."/>
            <person name="Panabieres F."/>
            <person name="Shan W."/>
            <person name="Tripathy S."/>
            <person name="Grunwald N."/>
            <person name="Machado M."/>
            <person name="Johnson C.S."/>
            <person name="Arredondo F."/>
            <person name="Hong C."/>
            <person name="Coffey M."/>
            <person name="Young S.K."/>
            <person name="Zeng Q."/>
            <person name="Gargeya S."/>
            <person name="Fitzgerald M."/>
            <person name="Abouelleil A."/>
            <person name="Alvarado L."/>
            <person name="Chapman S.B."/>
            <person name="Gainer-Dewar J."/>
            <person name="Goldberg J."/>
            <person name="Griggs A."/>
            <person name="Gujja S."/>
            <person name="Hansen M."/>
            <person name="Howarth C."/>
            <person name="Imamovic A."/>
            <person name="Ireland A."/>
            <person name="Larimer J."/>
            <person name="McCowan C."/>
            <person name="Murphy C."/>
            <person name="Pearson M."/>
            <person name="Poon T.W."/>
            <person name="Priest M."/>
            <person name="Roberts A."/>
            <person name="Saif S."/>
            <person name="Shea T."/>
            <person name="Sykes S."/>
            <person name="Wortman J."/>
            <person name="Nusbaum C."/>
            <person name="Birren B."/>
        </authorList>
    </citation>
    <scope>NUCLEOTIDE SEQUENCE [LARGE SCALE GENOMIC DNA]</scope>
    <source>
        <strain evidence="1">CJ02B3</strain>
    </source>
</reference>
<sequence>MDFQYPHLQVKVLKGDVKSAFGLIPVDAKLAAHFAGSCGGLAIVDMTLPFGWTGLPAHYGAFGGAISFLVARDSPKSLDPIEQDDESFFSFVWVDDHILLEVDRGNRLALAETALRLSMIATLGPKSINEKKFSSWSTRLVALGLTWDTQRRTISIPADKVHKALNRISDALSHPTVSRHQVEKLLRSLRYLAICCRSTRAFLQRLHQLWRRSSRFQSIRLPQDARHDLRWVASLLQNGAANRVPTSIMAETLEPAVHLFMDASNEGIAVLYPAAHEYIRLQFDEEERLGMKLPTSGSTSWFSTNVREALSAVLAVLVWGPQWQATCRPKDRPLHVRCWIDNASAVAWLGDHNTKNPAGQELTRVLYCAELSFNLHVTSKHLDGSSNYLCGSRIKSDIPTEFRKIYKQKLPSCNGSRSPTRHAKVECWQGRNENANNRVDTVRAKLSHVRWCHQLRAGFRPSLQPQHDLVIHGMQRLSPPRRKRAAVSIDMLR</sequence>
<protein>
    <recommendedName>
        <fullName evidence="2">Reverse transcriptase domain-containing protein</fullName>
    </recommendedName>
</protein>
<dbReference type="PANTHER" id="PTHR33050">
    <property type="entry name" value="REVERSE TRANSCRIPTASE DOMAIN-CONTAINING PROTEIN"/>
    <property type="match status" value="1"/>
</dbReference>
<evidence type="ECO:0008006" key="2">
    <source>
        <dbReference type="Google" id="ProtNLM"/>
    </source>
</evidence>
<proteinExistence type="predicted"/>
<dbReference type="SUPFAM" id="SSF56672">
    <property type="entry name" value="DNA/RNA polymerases"/>
    <property type="match status" value="1"/>
</dbReference>